<comment type="caution">
    <text evidence="2">The sequence shown here is derived from an EMBL/GenBank/DDBJ whole genome shotgun (WGS) entry which is preliminary data.</text>
</comment>
<keyword evidence="3" id="KW-1185">Reference proteome</keyword>
<gene>
    <name evidence="2" type="ORF">DCAF_LOCUS11732</name>
</gene>
<evidence type="ECO:0000313" key="3">
    <source>
        <dbReference type="Proteomes" id="UP001314170"/>
    </source>
</evidence>
<dbReference type="AlphaFoldDB" id="A0AAV1RIZ3"/>
<feature type="coiled-coil region" evidence="1">
    <location>
        <begin position="199"/>
        <end position="226"/>
    </location>
</feature>
<dbReference type="Proteomes" id="UP001314170">
    <property type="component" value="Unassembled WGS sequence"/>
</dbReference>
<organism evidence="2 3">
    <name type="scientific">Dovyalis caffra</name>
    <dbReference type="NCBI Taxonomy" id="77055"/>
    <lineage>
        <taxon>Eukaryota</taxon>
        <taxon>Viridiplantae</taxon>
        <taxon>Streptophyta</taxon>
        <taxon>Embryophyta</taxon>
        <taxon>Tracheophyta</taxon>
        <taxon>Spermatophyta</taxon>
        <taxon>Magnoliopsida</taxon>
        <taxon>eudicotyledons</taxon>
        <taxon>Gunneridae</taxon>
        <taxon>Pentapetalae</taxon>
        <taxon>rosids</taxon>
        <taxon>fabids</taxon>
        <taxon>Malpighiales</taxon>
        <taxon>Salicaceae</taxon>
        <taxon>Flacourtieae</taxon>
        <taxon>Dovyalis</taxon>
    </lineage>
</organism>
<dbReference type="GO" id="GO:0005634">
    <property type="term" value="C:nucleus"/>
    <property type="evidence" value="ECO:0007669"/>
    <property type="project" value="TreeGrafter"/>
</dbReference>
<accession>A0AAV1RIZ3</accession>
<dbReference type="PANTHER" id="PTHR34946">
    <property type="entry name" value="OS03G0310200 PROTEIN"/>
    <property type="match status" value="1"/>
</dbReference>
<evidence type="ECO:0000256" key="1">
    <source>
        <dbReference type="SAM" id="Coils"/>
    </source>
</evidence>
<name>A0AAV1RIZ3_9ROSI</name>
<protein>
    <submittedName>
        <fullName evidence="2">Uncharacterized protein</fullName>
    </submittedName>
</protein>
<sequence>MVDVEGSVLTIMVILIRMAIPRANPSVERGLLTVSATPTNSPHCHPLAVQTSLYFFNMEEGDQKELQLLPSQLSIASSSSSSSSLLLSRPMDSSLRYKSVVSDHHHHHHHQFGGPSLDLQLSISVRPIQAPSNCVLTGPICDFSDAKKDTSCVEALKWQAAEQIKLAAIEKAYAERVRDLTRKEMELAQSEFAKARHMWQRAREEVDKAERLKEKATRQMDSTCMEITCQSCRQRFKP</sequence>
<keyword evidence="1" id="KW-0175">Coiled coil</keyword>
<reference evidence="2 3" key="1">
    <citation type="submission" date="2024-01" db="EMBL/GenBank/DDBJ databases">
        <authorList>
            <person name="Waweru B."/>
        </authorList>
    </citation>
    <scope>NUCLEOTIDE SEQUENCE [LARGE SCALE GENOMIC DNA]</scope>
</reference>
<dbReference type="GO" id="GO:0009630">
    <property type="term" value="P:gravitropism"/>
    <property type="evidence" value="ECO:0007669"/>
    <property type="project" value="TreeGrafter"/>
</dbReference>
<dbReference type="EMBL" id="CAWUPB010001009">
    <property type="protein sequence ID" value="CAK7336720.1"/>
    <property type="molecule type" value="Genomic_DNA"/>
</dbReference>
<dbReference type="PANTHER" id="PTHR34946:SF2">
    <property type="entry name" value="OS04G0386300 PROTEIN"/>
    <property type="match status" value="1"/>
</dbReference>
<proteinExistence type="predicted"/>
<evidence type="ECO:0000313" key="2">
    <source>
        <dbReference type="EMBL" id="CAK7336720.1"/>
    </source>
</evidence>